<dbReference type="GO" id="GO:0045505">
    <property type="term" value="F:dynein intermediate chain binding"/>
    <property type="evidence" value="ECO:0007669"/>
    <property type="project" value="InterPro"/>
</dbReference>
<evidence type="ECO:0000313" key="2">
    <source>
        <dbReference type="Proteomes" id="UP000694410"/>
    </source>
</evidence>
<dbReference type="GO" id="GO:0007018">
    <property type="term" value="P:microtubule-based movement"/>
    <property type="evidence" value="ECO:0007669"/>
    <property type="project" value="InterPro"/>
</dbReference>
<sequence>MHGWGFFFLQKLKSWLLCFEETIHNAVHLCSLEAILACEERQREHRLKESLVTALKDCHKKSLSWMLLIAILLRDLSSGDQVKIMANCTKDVHGRDVLASLQAWKVSSSRAFAWLSQVCQRWDDVQKPCFANICDAWFQYFYEYLGNTPCQVITSLTDR</sequence>
<dbReference type="GO" id="GO:0051959">
    <property type="term" value="F:dynein light intermediate chain binding"/>
    <property type="evidence" value="ECO:0007669"/>
    <property type="project" value="InterPro"/>
</dbReference>
<protein>
    <submittedName>
        <fullName evidence="1">Uncharacterized protein</fullName>
    </submittedName>
</protein>
<dbReference type="GO" id="GO:0030286">
    <property type="term" value="C:dynein complex"/>
    <property type="evidence" value="ECO:0007669"/>
    <property type="project" value="InterPro"/>
</dbReference>
<dbReference type="AlphaFoldDB" id="A0A8C0VBU6"/>
<dbReference type="Proteomes" id="UP000694410">
    <property type="component" value="Unplaced"/>
</dbReference>
<name>A0A8C0VBU6_CYACU</name>
<dbReference type="PANTHER" id="PTHR45703:SF12">
    <property type="entry name" value="DYNEIN AXONEMAL HEAVY CHAIN 11"/>
    <property type="match status" value="1"/>
</dbReference>
<organism evidence="1 2">
    <name type="scientific">Cyanistes caeruleus</name>
    <name type="common">Eurasian blue tit</name>
    <name type="synonym">Parus caeruleus</name>
    <dbReference type="NCBI Taxonomy" id="156563"/>
    <lineage>
        <taxon>Eukaryota</taxon>
        <taxon>Metazoa</taxon>
        <taxon>Chordata</taxon>
        <taxon>Craniata</taxon>
        <taxon>Vertebrata</taxon>
        <taxon>Euteleostomi</taxon>
        <taxon>Archelosauria</taxon>
        <taxon>Archosauria</taxon>
        <taxon>Dinosauria</taxon>
        <taxon>Saurischia</taxon>
        <taxon>Theropoda</taxon>
        <taxon>Coelurosauria</taxon>
        <taxon>Aves</taxon>
        <taxon>Neognathae</taxon>
        <taxon>Neoaves</taxon>
        <taxon>Telluraves</taxon>
        <taxon>Australaves</taxon>
        <taxon>Passeriformes</taxon>
        <taxon>Paridae</taxon>
        <taxon>Cyanistes</taxon>
    </lineage>
</organism>
<keyword evidence="2" id="KW-1185">Reference proteome</keyword>
<dbReference type="PANTHER" id="PTHR45703">
    <property type="entry name" value="DYNEIN HEAVY CHAIN"/>
    <property type="match status" value="1"/>
</dbReference>
<dbReference type="InterPro" id="IPR026983">
    <property type="entry name" value="DHC"/>
</dbReference>
<reference evidence="1" key="2">
    <citation type="submission" date="2025-09" db="UniProtKB">
        <authorList>
            <consortium name="Ensembl"/>
        </authorList>
    </citation>
    <scope>IDENTIFICATION</scope>
</reference>
<dbReference type="Gene3D" id="1.20.58.1120">
    <property type="match status" value="1"/>
</dbReference>
<proteinExistence type="predicted"/>
<accession>A0A8C0VBU6</accession>
<dbReference type="Ensembl" id="ENSCCET00000032481.1">
    <property type="protein sequence ID" value="ENSCCEP00000021380.1"/>
    <property type="gene ID" value="ENSCCEG00000019388.1"/>
</dbReference>
<evidence type="ECO:0000313" key="1">
    <source>
        <dbReference type="Ensembl" id="ENSCCEP00000021380.1"/>
    </source>
</evidence>
<reference evidence="1" key="1">
    <citation type="submission" date="2025-08" db="UniProtKB">
        <authorList>
            <consortium name="Ensembl"/>
        </authorList>
    </citation>
    <scope>IDENTIFICATION</scope>
</reference>